<organism evidence="8 9">
    <name type="scientific">Coccomyxa subellipsoidea</name>
    <dbReference type="NCBI Taxonomy" id="248742"/>
    <lineage>
        <taxon>Eukaryota</taxon>
        <taxon>Viridiplantae</taxon>
        <taxon>Chlorophyta</taxon>
        <taxon>core chlorophytes</taxon>
        <taxon>Trebouxiophyceae</taxon>
        <taxon>Trebouxiophyceae incertae sedis</taxon>
        <taxon>Coccomyxaceae</taxon>
        <taxon>Coccomyxa</taxon>
    </lineage>
</organism>
<keyword evidence="4" id="KW-0547">Nucleotide-binding</keyword>
<evidence type="ECO:0000259" key="7">
    <source>
        <dbReference type="PROSITE" id="PS50290"/>
    </source>
</evidence>
<feature type="domain" description="PI3K/PI4K catalytic" evidence="7">
    <location>
        <begin position="77"/>
        <end position="414"/>
    </location>
</feature>
<protein>
    <recommendedName>
        <fullName evidence="2">1-phosphatidylinositol 4-kinase</fullName>
        <ecNumber evidence="2">2.7.1.67</ecNumber>
    </recommendedName>
</protein>
<accession>A0ABR2YTC9</accession>
<dbReference type="PANTHER" id="PTHR45800">
    <property type="entry name" value="PHOSPHATIDYLINOSITOL 4-KINASE GAMMA"/>
    <property type="match status" value="1"/>
</dbReference>
<reference evidence="8 9" key="1">
    <citation type="journal article" date="2024" name="Nat. Commun.">
        <title>Phylogenomics reveals the evolutionary origins of lichenization in chlorophyte algae.</title>
        <authorList>
            <person name="Puginier C."/>
            <person name="Libourel C."/>
            <person name="Otte J."/>
            <person name="Skaloud P."/>
            <person name="Haon M."/>
            <person name="Grisel S."/>
            <person name="Petersen M."/>
            <person name="Berrin J.G."/>
            <person name="Delaux P.M."/>
            <person name="Dal Grande F."/>
            <person name="Keller J."/>
        </authorList>
    </citation>
    <scope>NUCLEOTIDE SEQUENCE [LARGE SCALE GENOMIC DNA]</scope>
    <source>
        <strain evidence="8 9">SAG 216-7</strain>
    </source>
</reference>
<dbReference type="InterPro" id="IPR044571">
    <property type="entry name" value="P4KG1-8"/>
</dbReference>
<sequence>MQLLKTEAVSKLPAAPVPRVGSAVTGLLGLCADNSMASTHVNALQFPSSPVEVVGTAHSSTGVRRLVKSVVRGLRACQEPEASYDGLGGTYFFMNEAGRRAAIVKPCDEEPLAPNNPKGFVGRALGDPGLKPSVRVGEAATREVAAFLLDHEHFARVPHTVMVKVSHNIFHVCQDAGSPTSTVGTDAMSASFGSNLSSSLHASHAQPSPSLSLDSSSSTKLASLQEYVYHDCDTSEMGASRFAARDVHRIGILDIRIWNTDRHAGNILVRRPRDSAVNLSALTRLDSSQLELVPIDHGFCLPESYEPPYFEWLFWPQAMMPFSEEELAYIARLDAAADKELLRRELPCLREESLRTLEVATLLLQRCAAAGLTLAEIGAAVSRPLVGIDEETSELERLCLVARSHADALLASDDEEDDYSLSSSDAEDWLPQEVLQRADNAAQGFAAPVQAAQKLPADPMECTSSSCLSSGTAFAASTSFELSYGGSGRLTISVDSLGPSARGSAEDDVLLLGAGSSRSGEDLLFDLDDHHGNPVDAPTDPCTPSVAARPGSRPSVTALSPGVCSSLGDAPSLSFSPLQPAPCDLHPACHGDCAPATLPAAPMPAMARSVTAAFAVPPWQHAQHARRREAREGVKRIRRAGAGHRARAVPLKTVGGCSLFGGLDEEQWAAFMAVLEAELAQALAEGRWKQAATHGKDGAIGVSCPGF</sequence>
<keyword evidence="3" id="KW-0808">Transferase</keyword>
<dbReference type="Pfam" id="PF00454">
    <property type="entry name" value="PI3_PI4_kinase"/>
    <property type="match status" value="1"/>
</dbReference>
<dbReference type="PANTHER" id="PTHR45800:SF11">
    <property type="entry name" value="PHOSPHATIDYLINOSITOL 3-KINASE-RELATED PROTEIN KINASE"/>
    <property type="match status" value="1"/>
</dbReference>
<evidence type="ECO:0000256" key="5">
    <source>
        <dbReference type="ARBA" id="ARBA00022777"/>
    </source>
</evidence>
<evidence type="ECO:0000313" key="9">
    <source>
        <dbReference type="Proteomes" id="UP001491310"/>
    </source>
</evidence>
<dbReference type="InterPro" id="IPR000403">
    <property type="entry name" value="PI3/4_kinase_cat_dom"/>
</dbReference>
<evidence type="ECO:0000256" key="3">
    <source>
        <dbReference type="ARBA" id="ARBA00022679"/>
    </source>
</evidence>
<comment type="similarity">
    <text evidence="1">Belongs to the PI3/PI4-kinase family. Type II PI4K subfamily.</text>
</comment>
<evidence type="ECO:0000313" key="8">
    <source>
        <dbReference type="EMBL" id="KAK9914774.1"/>
    </source>
</evidence>
<keyword evidence="6" id="KW-0067">ATP-binding</keyword>
<dbReference type="EC" id="2.7.1.67" evidence="2"/>
<evidence type="ECO:0000256" key="4">
    <source>
        <dbReference type="ARBA" id="ARBA00022741"/>
    </source>
</evidence>
<dbReference type="PROSITE" id="PS50290">
    <property type="entry name" value="PI3_4_KINASE_3"/>
    <property type="match status" value="1"/>
</dbReference>
<evidence type="ECO:0000256" key="1">
    <source>
        <dbReference type="ARBA" id="ARBA00008941"/>
    </source>
</evidence>
<evidence type="ECO:0000256" key="2">
    <source>
        <dbReference type="ARBA" id="ARBA00012169"/>
    </source>
</evidence>
<evidence type="ECO:0000256" key="6">
    <source>
        <dbReference type="ARBA" id="ARBA00022840"/>
    </source>
</evidence>
<keyword evidence="5" id="KW-0418">Kinase</keyword>
<comment type="caution">
    <text evidence="8">The sequence shown here is derived from an EMBL/GenBank/DDBJ whole genome shotgun (WGS) entry which is preliminary data.</text>
</comment>
<name>A0ABR2YTC9_9CHLO</name>
<dbReference type="Proteomes" id="UP001491310">
    <property type="component" value="Unassembled WGS sequence"/>
</dbReference>
<keyword evidence="9" id="KW-1185">Reference proteome</keyword>
<dbReference type="EMBL" id="JALJOT010000005">
    <property type="protein sequence ID" value="KAK9914774.1"/>
    <property type="molecule type" value="Genomic_DNA"/>
</dbReference>
<proteinExistence type="inferred from homology"/>
<gene>
    <name evidence="8" type="ORF">WJX75_000394</name>
</gene>